<sequence length="261" mass="28718">MEMQAMDDARRWLAERGVVEVGDGWVDIETERPLTANEVAHSWASEVFTDAGLDGAGQARLAFGLLDLLDDYWVTCEIRFADRGSQGPLPADVLWDGYRRRLEADRDPEAITYSLWVDWFEDRDTSATAFAEVLGNDIDHIVAEASDGPIRRAGRVLACSGPVPWPVKQKAYDASVRLPTLHGPLFKGLLASYHDVYGCLEPTAALALLAQLELPGNTPHFAELRSVVAAGHRNHHRSLHAWDEAVRAGDRRMTVPGPGGV</sequence>
<organism evidence="1 2">
    <name type="scientific">Streptomyces griseoloalbus</name>
    <dbReference type="NCBI Taxonomy" id="67303"/>
    <lineage>
        <taxon>Bacteria</taxon>
        <taxon>Bacillati</taxon>
        <taxon>Actinomycetota</taxon>
        <taxon>Actinomycetes</taxon>
        <taxon>Kitasatosporales</taxon>
        <taxon>Streptomycetaceae</taxon>
        <taxon>Streptomyces</taxon>
    </lineage>
</organism>
<name>A0A7W8BU58_9ACTN</name>
<evidence type="ECO:0000313" key="1">
    <source>
        <dbReference type="EMBL" id="MBB5128188.1"/>
    </source>
</evidence>
<comment type="caution">
    <text evidence="1">The sequence shown here is derived from an EMBL/GenBank/DDBJ whole genome shotgun (WGS) entry which is preliminary data.</text>
</comment>
<reference evidence="1 2" key="1">
    <citation type="submission" date="2020-08" db="EMBL/GenBank/DDBJ databases">
        <title>Genomic Encyclopedia of Type Strains, Phase III (KMG-III): the genomes of soil and plant-associated and newly described type strains.</title>
        <authorList>
            <person name="Whitman W."/>
        </authorList>
    </citation>
    <scope>NUCLEOTIDE SEQUENCE [LARGE SCALE GENOMIC DNA]</scope>
    <source>
        <strain evidence="1 2">CECT 3226</strain>
    </source>
</reference>
<dbReference type="Proteomes" id="UP000568022">
    <property type="component" value="Unassembled WGS sequence"/>
</dbReference>
<dbReference type="AlphaFoldDB" id="A0A7W8BU58"/>
<protein>
    <submittedName>
        <fullName evidence="1">Uncharacterized protein</fullName>
    </submittedName>
</protein>
<dbReference type="EMBL" id="JACHJE010000012">
    <property type="protein sequence ID" value="MBB5128188.1"/>
    <property type="molecule type" value="Genomic_DNA"/>
</dbReference>
<evidence type="ECO:0000313" key="2">
    <source>
        <dbReference type="Proteomes" id="UP000568022"/>
    </source>
</evidence>
<accession>A0A7W8BU58</accession>
<keyword evidence="2" id="KW-1185">Reference proteome</keyword>
<proteinExistence type="predicted"/>
<gene>
    <name evidence="1" type="ORF">FHS32_004963</name>
</gene>